<dbReference type="EMBL" id="JXTC01000035">
    <property type="protein sequence ID" value="PON96951.1"/>
    <property type="molecule type" value="Genomic_DNA"/>
</dbReference>
<organism evidence="1 2">
    <name type="scientific">Trema orientale</name>
    <name type="common">Charcoal tree</name>
    <name type="synonym">Celtis orientalis</name>
    <dbReference type="NCBI Taxonomy" id="63057"/>
    <lineage>
        <taxon>Eukaryota</taxon>
        <taxon>Viridiplantae</taxon>
        <taxon>Streptophyta</taxon>
        <taxon>Embryophyta</taxon>
        <taxon>Tracheophyta</taxon>
        <taxon>Spermatophyta</taxon>
        <taxon>Magnoliopsida</taxon>
        <taxon>eudicotyledons</taxon>
        <taxon>Gunneridae</taxon>
        <taxon>Pentapetalae</taxon>
        <taxon>rosids</taxon>
        <taxon>fabids</taxon>
        <taxon>Rosales</taxon>
        <taxon>Cannabaceae</taxon>
        <taxon>Trema</taxon>
    </lineage>
</organism>
<keyword evidence="2" id="KW-1185">Reference proteome</keyword>
<dbReference type="InParanoid" id="A0A2P5FGN1"/>
<sequence length="66" mass="8088">MSLNANYANSNLGSAFHFKPYNHSRFFPKSPFQIREFLVYCRRRLERSRKFKLRSQLGRLKNYFRP</sequence>
<dbReference type="AlphaFoldDB" id="A0A2P5FGN1"/>
<accession>A0A2P5FGN1</accession>
<dbReference type="Proteomes" id="UP000237000">
    <property type="component" value="Unassembled WGS sequence"/>
</dbReference>
<evidence type="ECO:0000313" key="1">
    <source>
        <dbReference type="EMBL" id="PON96951.1"/>
    </source>
</evidence>
<comment type="caution">
    <text evidence="1">The sequence shown here is derived from an EMBL/GenBank/DDBJ whole genome shotgun (WGS) entry which is preliminary data.</text>
</comment>
<name>A0A2P5FGN1_TREOI</name>
<protein>
    <submittedName>
        <fullName evidence="1">Uncharacterized protein</fullName>
    </submittedName>
</protein>
<reference evidence="2" key="1">
    <citation type="submission" date="2016-06" db="EMBL/GenBank/DDBJ databases">
        <title>Parallel loss of symbiosis genes in relatives of nitrogen-fixing non-legume Parasponia.</title>
        <authorList>
            <person name="Van Velzen R."/>
            <person name="Holmer R."/>
            <person name="Bu F."/>
            <person name="Rutten L."/>
            <person name="Van Zeijl A."/>
            <person name="Liu W."/>
            <person name="Santuari L."/>
            <person name="Cao Q."/>
            <person name="Sharma T."/>
            <person name="Shen D."/>
            <person name="Roswanjaya Y."/>
            <person name="Wardhani T."/>
            <person name="Kalhor M.S."/>
            <person name="Jansen J."/>
            <person name="Van den Hoogen J."/>
            <person name="Gungor B."/>
            <person name="Hartog M."/>
            <person name="Hontelez J."/>
            <person name="Verver J."/>
            <person name="Yang W.-C."/>
            <person name="Schijlen E."/>
            <person name="Repin R."/>
            <person name="Schilthuizen M."/>
            <person name="Schranz E."/>
            <person name="Heidstra R."/>
            <person name="Miyata K."/>
            <person name="Fedorova E."/>
            <person name="Kohlen W."/>
            <person name="Bisseling T."/>
            <person name="Smit S."/>
            <person name="Geurts R."/>
        </authorList>
    </citation>
    <scope>NUCLEOTIDE SEQUENCE [LARGE SCALE GENOMIC DNA]</scope>
    <source>
        <strain evidence="2">cv. RG33-2</strain>
    </source>
</reference>
<evidence type="ECO:0000313" key="2">
    <source>
        <dbReference type="Proteomes" id="UP000237000"/>
    </source>
</evidence>
<proteinExistence type="predicted"/>
<gene>
    <name evidence="1" type="ORF">TorRG33x02_073300</name>
</gene>